<dbReference type="PANTHER" id="PTHR43178:SF5">
    <property type="entry name" value="LIPOAMIDE ACYLTRANSFERASE COMPONENT OF BRANCHED-CHAIN ALPHA-KETO ACID DEHYDROGENASE COMPLEX, MITOCHONDRIAL"/>
    <property type="match status" value="1"/>
</dbReference>
<dbReference type="Pfam" id="PF02817">
    <property type="entry name" value="E3_binding"/>
    <property type="match status" value="1"/>
</dbReference>
<dbReference type="PROSITE" id="PS51826">
    <property type="entry name" value="PSBD"/>
    <property type="match status" value="1"/>
</dbReference>
<evidence type="ECO:0000256" key="6">
    <source>
        <dbReference type="ARBA" id="ARBA00023315"/>
    </source>
</evidence>
<evidence type="ECO:0000256" key="3">
    <source>
        <dbReference type="ARBA" id="ARBA00011484"/>
    </source>
</evidence>
<dbReference type="InterPro" id="IPR029058">
    <property type="entry name" value="AB_hydrolase_fold"/>
</dbReference>
<dbReference type="InterPro" id="IPR000089">
    <property type="entry name" value="Biotin_lipoyl"/>
</dbReference>
<evidence type="ECO:0000256" key="4">
    <source>
        <dbReference type="ARBA" id="ARBA00022679"/>
    </source>
</evidence>
<evidence type="ECO:0000256" key="5">
    <source>
        <dbReference type="ARBA" id="ARBA00022823"/>
    </source>
</evidence>
<accession>A0ABU0YVR8</accession>
<dbReference type="InterPro" id="IPR011053">
    <property type="entry name" value="Single_hybrid_motif"/>
</dbReference>
<evidence type="ECO:0000256" key="2">
    <source>
        <dbReference type="ARBA" id="ARBA00007317"/>
    </source>
</evidence>
<evidence type="ECO:0000256" key="7">
    <source>
        <dbReference type="SAM" id="MobiDB-lite"/>
    </source>
</evidence>
<dbReference type="PROSITE" id="PS00189">
    <property type="entry name" value="LIPOYL"/>
    <property type="match status" value="1"/>
</dbReference>
<dbReference type="InterPro" id="IPR050743">
    <property type="entry name" value="2-oxoacid_DH_E2_comp"/>
</dbReference>
<dbReference type="SUPFAM" id="SSF51230">
    <property type="entry name" value="Single hybrid motif"/>
    <property type="match status" value="1"/>
</dbReference>
<dbReference type="Gene3D" id="3.40.50.1820">
    <property type="entry name" value="alpha/beta hydrolase"/>
    <property type="match status" value="1"/>
</dbReference>
<dbReference type="EMBL" id="JAUYVI010000009">
    <property type="protein sequence ID" value="MDQ7251096.1"/>
    <property type="molecule type" value="Genomic_DNA"/>
</dbReference>
<comment type="subunit">
    <text evidence="3">Forms a 24-polypeptide structural core with octahedral symmetry.</text>
</comment>
<name>A0ABU0YVR8_9PROT</name>
<comment type="caution">
    <text evidence="10">The sequence shown here is derived from an EMBL/GenBank/DDBJ whole genome shotgun (WGS) entry which is preliminary data.</text>
</comment>
<organism evidence="10 11">
    <name type="scientific">Dongia sedimenti</name>
    <dbReference type="NCBI Taxonomy" id="3064282"/>
    <lineage>
        <taxon>Bacteria</taxon>
        <taxon>Pseudomonadati</taxon>
        <taxon>Pseudomonadota</taxon>
        <taxon>Alphaproteobacteria</taxon>
        <taxon>Rhodospirillales</taxon>
        <taxon>Dongiaceae</taxon>
        <taxon>Dongia</taxon>
    </lineage>
</organism>
<dbReference type="SUPFAM" id="SSF47005">
    <property type="entry name" value="Peripheral subunit-binding domain of 2-oxo acid dehydrogenase complex"/>
    <property type="match status" value="1"/>
</dbReference>
<evidence type="ECO:0000313" key="11">
    <source>
        <dbReference type="Proteomes" id="UP001230156"/>
    </source>
</evidence>
<protein>
    <submittedName>
        <fullName evidence="10">Alpha/beta fold hydrolase</fullName>
    </submittedName>
</protein>
<reference evidence="11" key="1">
    <citation type="submission" date="2023-08" db="EMBL/GenBank/DDBJ databases">
        <title>Rhodospirillaceae gen. nov., a novel taxon isolated from the Yangtze River Yuezi River estuary sludge.</title>
        <authorList>
            <person name="Ruan L."/>
        </authorList>
    </citation>
    <scope>NUCLEOTIDE SEQUENCE [LARGE SCALE GENOMIC DNA]</scope>
    <source>
        <strain evidence="11">R-7</strain>
    </source>
</reference>
<dbReference type="Proteomes" id="UP001230156">
    <property type="component" value="Unassembled WGS sequence"/>
</dbReference>
<dbReference type="RefSeq" id="WP_379961129.1">
    <property type="nucleotide sequence ID" value="NZ_JAUYVI010000009.1"/>
</dbReference>
<comment type="similarity">
    <text evidence="2">Belongs to the 2-oxoacid dehydrogenase family.</text>
</comment>
<dbReference type="InterPro" id="IPR003016">
    <property type="entry name" value="2-oxoA_DH_lipoyl-BS"/>
</dbReference>
<keyword evidence="5" id="KW-0450">Lipoyl</keyword>
<dbReference type="GO" id="GO:0016787">
    <property type="term" value="F:hydrolase activity"/>
    <property type="evidence" value="ECO:0007669"/>
    <property type="project" value="UniProtKB-KW"/>
</dbReference>
<evidence type="ECO:0000259" key="9">
    <source>
        <dbReference type="PROSITE" id="PS51826"/>
    </source>
</evidence>
<dbReference type="Pfam" id="PF00364">
    <property type="entry name" value="Biotin_lipoyl"/>
    <property type="match status" value="1"/>
</dbReference>
<dbReference type="Gene3D" id="2.40.50.100">
    <property type="match status" value="1"/>
</dbReference>
<dbReference type="Gene3D" id="4.10.320.10">
    <property type="entry name" value="E3-binding domain"/>
    <property type="match status" value="1"/>
</dbReference>
<dbReference type="InterPro" id="IPR004167">
    <property type="entry name" value="PSBD"/>
</dbReference>
<sequence>MADSILVPQVGQDLTEAKVVALHVKLGDIVKKGDVVAEVESEKASFEVEAFAAGTVIQLPYGVGDTATVLQPLVILGNPGETVGKAETVGTSGTAPQALQPESKPTADAPPLSQTGDGFRSSPLARRVAAVNGIDIKRLNGSGPKGAIVLRDVKSVLQGGMRSLASPGQHADASSINTRSLRTGTGDPIVFIHGFGAELAAWRPLVDSIPVDNLMVGLDLPAHGASPAPGQAGFEQMVASVAVALIAAGRTRLHLVGHSLGAAVAAVLATQQGLDVRSLTLMSPAGLGPKINGDFLSGFLDAKSEPALKAWMLSLVHEPASLPGAMVRATLNAREGTELAAGQSRLAKSLFSGSTQLFSIRDALKQVGVPCRIIVGREDAIIPSDQTENLPGHVAIHKLARIGHLPFLEAAPLVGRLVAETVRAG</sequence>
<feature type="region of interest" description="Disordered" evidence="7">
    <location>
        <begin position="85"/>
        <end position="120"/>
    </location>
</feature>
<dbReference type="SUPFAM" id="SSF53474">
    <property type="entry name" value="alpha/beta-Hydrolases"/>
    <property type="match status" value="1"/>
</dbReference>
<feature type="domain" description="Lipoyl-binding" evidence="8">
    <location>
        <begin position="2"/>
        <end position="77"/>
    </location>
</feature>
<dbReference type="PROSITE" id="PS50968">
    <property type="entry name" value="BIOTINYL_LIPOYL"/>
    <property type="match status" value="1"/>
</dbReference>
<evidence type="ECO:0000256" key="1">
    <source>
        <dbReference type="ARBA" id="ARBA00001938"/>
    </source>
</evidence>
<gene>
    <name evidence="10" type="ORF">Q8A70_25645</name>
</gene>
<evidence type="ECO:0000259" key="8">
    <source>
        <dbReference type="PROSITE" id="PS50968"/>
    </source>
</evidence>
<dbReference type="CDD" id="cd06849">
    <property type="entry name" value="lipoyl_domain"/>
    <property type="match status" value="1"/>
</dbReference>
<keyword evidence="6" id="KW-0012">Acyltransferase</keyword>
<keyword evidence="11" id="KW-1185">Reference proteome</keyword>
<keyword evidence="10" id="KW-0378">Hydrolase</keyword>
<dbReference type="InterPro" id="IPR036625">
    <property type="entry name" value="E3-bd_dom_sf"/>
</dbReference>
<keyword evidence="4" id="KW-0808">Transferase</keyword>
<dbReference type="PANTHER" id="PTHR43178">
    <property type="entry name" value="DIHYDROLIPOAMIDE ACETYLTRANSFERASE COMPONENT OF PYRUVATE DEHYDROGENASE COMPLEX"/>
    <property type="match status" value="1"/>
</dbReference>
<proteinExistence type="inferred from homology"/>
<evidence type="ECO:0000313" key="10">
    <source>
        <dbReference type="EMBL" id="MDQ7251096.1"/>
    </source>
</evidence>
<dbReference type="InterPro" id="IPR000073">
    <property type="entry name" value="AB_hydrolase_1"/>
</dbReference>
<comment type="cofactor">
    <cofactor evidence="1">
        <name>(R)-lipoate</name>
        <dbReference type="ChEBI" id="CHEBI:83088"/>
    </cofactor>
</comment>
<feature type="domain" description="Peripheral subunit-binding (PSBD)" evidence="9">
    <location>
        <begin position="120"/>
        <end position="157"/>
    </location>
</feature>
<dbReference type="Pfam" id="PF12697">
    <property type="entry name" value="Abhydrolase_6"/>
    <property type="match status" value="1"/>
</dbReference>